<keyword evidence="2" id="KW-1185">Reference proteome</keyword>
<evidence type="ECO:0000313" key="1">
    <source>
        <dbReference type="EMBL" id="RWX46518.1"/>
    </source>
</evidence>
<evidence type="ECO:0008006" key="3">
    <source>
        <dbReference type="Google" id="ProtNLM"/>
    </source>
</evidence>
<accession>A0A3S3RS23</accession>
<name>A0A3S3RS23_9BACT</name>
<reference evidence="1 2" key="1">
    <citation type="submission" date="2017-01" db="EMBL/GenBank/DDBJ databases">
        <title>The cable genome- insights into the physiology and evolution of filamentous bacteria capable of sulfide oxidation via long distance electron transfer.</title>
        <authorList>
            <person name="Schreiber L."/>
            <person name="Bjerg J.T."/>
            <person name="Boggild A."/>
            <person name="Van De Vossenberg J."/>
            <person name="Meysman F."/>
            <person name="Nielsen L.P."/>
            <person name="Schramm A."/>
            <person name="Kjeldsen K.U."/>
        </authorList>
    </citation>
    <scope>NUCLEOTIDE SEQUENCE [LARGE SCALE GENOMIC DNA]</scope>
    <source>
        <strain evidence="1">A1</strain>
    </source>
</reference>
<dbReference type="AlphaFoldDB" id="A0A3S3RS23"/>
<protein>
    <recommendedName>
        <fullName evidence="3">Type II toxin-antitoxin system Phd/YefM family antitoxin</fullName>
    </recommendedName>
</protein>
<gene>
    <name evidence="1" type="ORF">VT98_12732</name>
</gene>
<evidence type="ECO:0000313" key="2">
    <source>
        <dbReference type="Proteomes" id="UP000288086"/>
    </source>
</evidence>
<sequence>MQASIVDLRYKMNDVLKALERNEKVSVLYRGKIKGVLVPSSTASKQNKKKKISEHPFFGMAPADSVKSVAEEMNELRGGRYRDI</sequence>
<comment type="caution">
    <text evidence="1">The sequence shown here is derived from an EMBL/GenBank/DDBJ whole genome shotgun (WGS) entry which is preliminary data.</text>
</comment>
<dbReference type="Proteomes" id="UP000288086">
    <property type="component" value="Unassembled WGS sequence"/>
</dbReference>
<proteinExistence type="predicted"/>
<organism evidence="1 2">
    <name type="scientific">Candidatus Electrothrix communis</name>
    <dbReference type="NCBI Taxonomy" id="1859133"/>
    <lineage>
        <taxon>Bacteria</taxon>
        <taxon>Pseudomonadati</taxon>
        <taxon>Thermodesulfobacteriota</taxon>
        <taxon>Desulfobulbia</taxon>
        <taxon>Desulfobulbales</taxon>
        <taxon>Desulfobulbaceae</taxon>
        <taxon>Candidatus Electrothrix</taxon>
    </lineage>
</organism>
<dbReference type="EMBL" id="MTKP01000273">
    <property type="protein sequence ID" value="RWX46518.1"/>
    <property type="molecule type" value="Genomic_DNA"/>
</dbReference>